<evidence type="ECO:0000313" key="4">
    <source>
        <dbReference type="EMBL" id="CAP31821.2"/>
    </source>
</evidence>
<accession>A8XGP7</accession>
<organism evidence="4 5">
    <name type="scientific">Caenorhabditis briggsae</name>
    <dbReference type="NCBI Taxonomy" id="6238"/>
    <lineage>
        <taxon>Eukaryota</taxon>
        <taxon>Metazoa</taxon>
        <taxon>Ecdysozoa</taxon>
        <taxon>Nematoda</taxon>
        <taxon>Chromadorea</taxon>
        <taxon>Rhabditida</taxon>
        <taxon>Rhabditina</taxon>
        <taxon>Rhabditomorpha</taxon>
        <taxon>Rhabditoidea</taxon>
        <taxon>Rhabditidae</taxon>
        <taxon>Peloderinae</taxon>
        <taxon>Caenorhabditis</taxon>
    </lineage>
</organism>
<dbReference type="InParanoid" id="A8XGP7"/>
<dbReference type="InterPro" id="IPR016187">
    <property type="entry name" value="CTDL_fold"/>
</dbReference>
<dbReference type="FunFam" id="1.25.40.20:FF:001193">
    <property type="entry name" value="Ion channel NompC"/>
    <property type="match status" value="1"/>
</dbReference>
<dbReference type="Pfam" id="PF00023">
    <property type="entry name" value="Ank"/>
    <property type="match status" value="3"/>
</dbReference>
<protein>
    <submittedName>
        <fullName evidence="4">Protein CBR-MLT-4</fullName>
    </submittedName>
</protein>
<dbReference type="PANTHER" id="PTHR24166:SF48">
    <property type="entry name" value="PROTEIN VAPYRIN"/>
    <property type="match status" value="1"/>
</dbReference>
<feature type="repeat" description="ANK" evidence="3">
    <location>
        <begin position="354"/>
        <end position="386"/>
    </location>
</feature>
<dbReference type="GO" id="GO:0005929">
    <property type="term" value="C:cilium"/>
    <property type="evidence" value="ECO:0000318"/>
    <property type="project" value="GO_Central"/>
</dbReference>
<dbReference type="PROSITE" id="PS50297">
    <property type="entry name" value="ANK_REP_REGION"/>
    <property type="match status" value="4"/>
</dbReference>
<dbReference type="OMA" id="QFSVECL"/>
<dbReference type="WormBase" id="CBG12929">
    <property type="protein sequence ID" value="CBP45077"/>
    <property type="gene ID" value="WBGene00033791"/>
    <property type="gene designation" value="Cbr-mlt-4"/>
</dbReference>
<dbReference type="InterPro" id="IPR002110">
    <property type="entry name" value="Ankyrin_rpt"/>
</dbReference>
<reference evidence="4 5" key="2">
    <citation type="journal article" date="2011" name="PLoS Genet.">
        <title>Caenorhabditis briggsae recombinant inbred line genotypes reveal inter-strain incompatibility and the evolution of recombination.</title>
        <authorList>
            <person name="Ross J.A."/>
            <person name="Koboldt D.C."/>
            <person name="Staisch J.E."/>
            <person name="Chamberlin H.M."/>
            <person name="Gupta B.P."/>
            <person name="Miller R.D."/>
            <person name="Baird S.E."/>
            <person name="Haag E.S."/>
        </authorList>
    </citation>
    <scope>NUCLEOTIDE SEQUENCE [LARGE SCALE GENOMIC DNA]</scope>
    <source>
        <strain evidence="4 5">AF16</strain>
    </source>
</reference>
<gene>
    <name evidence="6" type="primary">mlt-4</name>
    <name evidence="4" type="synonym">Cbr-mlt-4</name>
    <name evidence="6" type="ORF">CBG12929</name>
    <name evidence="4" type="ORF">CBG_12929</name>
</gene>
<sequence>MDPKPILYWAAEGTPSEFEYQVKQLEKRRLKNGNSPNQSIKIDELWDTKDEKGRNVLFHAAITDNVKNFMFIMKLVVKEILLMYERYEEEFGEKGKANELILAKDSDLVTPFHIAATKQDNRILKMFMESLKYFPQLSDFYKIVQDKRGRTPLHYAACKVNLEGCRILLDPNNPLFSVDQRDKTGVIPLMCAVGVNLPQALPVIRLLNLKKPISKTRQNKDGMTALHIAVAARNYEAVQLLIELECSVDLVDNEQRTPLHYAAEHGYPEIVKFLLRQGARNSTRDNIGATPAHYAAQFSVECLKIIFEESRITEVNDNENRSCLMWAVCAGNIDVINYLIQREDAPKRADRDKHGYTALHLAAMVGNEKICTILTNQGWSLSERDNHSNTALHLAAGRGHTDVLRCLLSSGAAMNEEDEIGRTPMFWACMGGQSHTLHCMIKELGFEWRSPGKTGARPKTDNFGRTALHAAANAGSSACINVLLNIEQEDYVLSSPLVSCLDINGETALHEACLAGKFDCVLSLIKARSAANAFGRLGRTPLDCAEKYEQGPQSMLIIDYLKSEESDPPVYYCPNKACYQIMPIPKTWLDARVSCSKNSNSSLISMKSNDTKNVQKLMTKFNLTRIWSSYRLVVTARCMYVFGWIKSELGEHKLFG</sequence>
<dbReference type="PROSITE" id="PS50088">
    <property type="entry name" value="ANK_REPEAT"/>
    <property type="match status" value="6"/>
</dbReference>
<dbReference type="SMART" id="SM00248">
    <property type="entry name" value="ANK"/>
    <property type="match status" value="13"/>
</dbReference>
<dbReference type="PRINTS" id="PR01415">
    <property type="entry name" value="ANKYRIN"/>
</dbReference>
<dbReference type="SUPFAM" id="SSF56436">
    <property type="entry name" value="C-type lectin-like"/>
    <property type="match status" value="1"/>
</dbReference>
<dbReference type="AlphaFoldDB" id="A8XGP7"/>
<dbReference type="Proteomes" id="UP000008549">
    <property type="component" value="Unassembled WGS sequence"/>
</dbReference>
<evidence type="ECO:0000256" key="2">
    <source>
        <dbReference type="ARBA" id="ARBA00023043"/>
    </source>
</evidence>
<feature type="repeat" description="ANK" evidence="3">
    <location>
        <begin position="148"/>
        <end position="180"/>
    </location>
</feature>
<dbReference type="SUPFAM" id="SSF48403">
    <property type="entry name" value="Ankyrin repeat"/>
    <property type="match status" value="2"/>
</dbReference>
<keyword evidence="1" id="KW-0677">Repeat</keyword>
<dbReference type="InterPro" id="IPR050889">
    <property type="entry name" value="Dendritic_Spine_Reg/Scaffold"/>
</dbReference>
<dbReference type="EMBL" id="HE600927">
    <property type="protein sequence ID" value="CAP31821.2"/>
    <property type="molecule type" value="Genomic_DNA"/>
</dbReference>
<dbReference type="eggNOG" id="KOG0504">
    <property type="taxonomic scope" value="Eukaryota"/>
</dbReference>
<dbReference type="InterPro" id="IPR036770">
    <property type="entry name" value="Ankyrin_rpt-contain_sf"/>
</dbReference>
<evidence type="ECO:0000256" key="1">
    <source>
        <dbReference type="ARBA" id="ARBA00022737"/>
    </source>
</evidence>
<dbReference type="Gene3D" id="1.25.40.20">
    <property type="entry name" value="Ankyrin repeat-containing domain"/>
    <property type="match status" value="4"/>
</dbReference>
<keyword evidence="5" id="KW-1185">Reference proteome</keyword>
<dbReference type="GO" id="GO:1904108">
    <property type="term" value="P:protein localization to ciliary inversin compartment"/>
    <property type="evidence" value="ECO:0000318"/>
    <property type="project" value="GO_Central"/>
</dbReference>
<feature type="repeat" description="ANK" evidence="3">
    <location>
        <begin position="387"/>
        <end position="419"/>
    </location>
</feature>
<dbReference type="HOGENOM" id="CLU_429102_0_0_1"/>
<feature type="repeat" description="ANK" evidence="3">
    <location>
        <begin position="504"/>
        <end position="536"/>
    </location>
</feature>
<name>A8XGP7_CAEBR</name>
<keyword evidence="2 3" id="KW-0040">ANK repeat</keyword>
<evidence type="ECO:0000256" key="3">
    <source>
        <dbReference type="PROSITE-ProRule" id="PRU00023"/>
    </source>
</evidence>
<reference evidence="4 5" key="1">
    <citation type="journal article" date="2003" name="PLoS Biol.">
        <title>The genome sequence of Caenorhabditis briggsae: a platform for comparative genomics.</title>
        <authorList>
            <person name="Stein L.D."/>
            <person name="Bao Z."/>
            <person name="Blasiar D."/>
            <person name="Blumenthal T."/>
            <person name="Brent M.R."/>
            <person name="Chen N."/>
            <person name="Chinwalla A."/>
            <person name="Clarke L."/>
            <person name="Clee C."/>
            <person name="Coghlan A."/>
            <person name="Coulson A."/>
            <person name="D'Eustachio P."/>
            <person name="Fitch D.H."/>
            <person name="Fulton L.A."/>
            <person name="Fulton R.E."/>
            <person name="Griffiths-Jones S."/>
            <person name="Harris T.W."/>
            <person name="Hillier L.W."/>
            <person name="Kamath R."/>
            <person name="Kuwabara P.E."/>
            <person name="Mardis E.R."/>
            <person name="Marra M.A."/>
            <person name="Miner T.L."/>
            <person name="Minx P."/>
            <person name="Mullikin J.C."/>
            <person name="Plumb R.W."/>
            <person name="Rogers J."/>
            <person name="Schein J.E."/>
            <person name="Sohrmann M."/>
            <person name="Spieth J."/>
            <person name="Stajich J.E."/>
            <person name="Wei C."/>
            <person name="Willey D."/>
            <person name="Wilson R.K."/>
            <person name="Durbin R."/>
            <person name="Waterston R.H."/>
        </authorList>
    </citation>
    <scope>NUCLEOTIDE SEQUENCE [LARGE SCALE GENOMIC DNA]</scope>
    <source>
        <strain evidence="4 5">AF16</strain>
    </source>
</reference>
<dbReference type="Pfam" id="PF12796">
    <property type="entry name" value="Ank_2"/>
    <property type="match status" value="3"/>
</dbReference>
<dbReference type="STRING" id="6238.A8XGP7"/>
<dbReference type="PANTHER" id="PTHR24166">
    <property type="entry name" value="ROLLING PEBBLES, ISOFORM B"/>
    <property type="match status" value="1"/>
</dbReference>
<evidence type="ECO:0000313" key="5">
    <source>
        <dbReference type="Proteomes" id="UP000008549"/>
    </source>
</evidence>
<proteinExistence type="predicted"/>
<dbReference type="FunCoup" id="A8XGP7">
    <property type="interactions" value="12"/>
</dbReference>
<feature type="repeat" description="ANK" evidence="3">
    <location>
        <begin position="254"/>
        <end position="286"/>
    </location>
</feature>
<evidence type="ECO:0000313" key="6">
    <source>
        <dbReference type="WormBase" id="CBG12929"/>
    </source>
</evidence>
<feature type="repeat" description="ANK" evidence="3">
    <location>
        <begin position="221"/>
        <end position="253"/>
    </location>
</feature>